<keyword evidence="1" id="KW-0677">Repeat</keyword>
<accession>A0A1I8AYC2</accession>
<dbReference type="Pfam" id="PF13637">
    <property type="entry name" value="Ank_4"/>
    <property type="match status" value="1"/>
</dbReference>
<dbReference type="OMA" id="WPNAFGN"/>
<feature type="repeat" description="ANK" evidence="3">
    <location>
        <begin position="70"/>
        <end position="104"/>
    </location>
</feature>
<organism evidence="4 5">
    <name type="scientific">Meloidogyne hapla</name>
    <name type="common">Root-knot nematode worm</name>
    <dbReference type="NCBI Taxonomy" id="6305"/>
    <lineage>
        <taxon>Eukaryota</taxon>
        <taxon>Metazoa</taxon>
        <taxon>Ecdysozoa</taxon>
        <taxon>Nematoda</taxon>
        <taxon>Chromadorea</taxon>
        <taxon>Rhabditida</taxon>
        <taxon>Tylenchina</taxon>
        <taxon>Tylenchomorpha</taxon>
        <taxon>Tylenchoidea</taxon>
        <taxon>Meloidogynidae</taxon>
        <taxon>Meloidogyninae</taxon>
        <taxon>Meloidogyne</taxon>
    </lineage>
</organism>
<evidence type="ECO:0000313" key="4">
    <source>
        <dbReference type="Proteomes" id="UP000095281"/>
    </source>
</evidence>
<feature type="repeat" description="ANK" evidence="3">
    <location>
        <begin position="296"/>
        <end position="328"/>
    </location>
</feature>
<dbReference type="InterPro" id="IPR036770">
    <property type="entry name" value="Ankyrin_rpt-contain_sf"/>
</dbReference>
<proteinExistence type="predicted"/>
<feature type="repeat" description="ANK" evidence="3">
    <location>
        <begin position="36"/>
        <end position="68"/>
    </location>
</feature>
<feature type="repeat" description="ANK" evidence="3">
    <location>
        <begin position="105"/>
        <end position="137"/>
    </location>
</feature>
<feature type="repeat" description="ANK" evidence="3">
    <location>
        <begin position="408"/>
        <end position="440"/>
    </location>
</feature>
<dbReference type="PRINTS" id="PR01415">
    <property type="entry name" value="ANKYRIN"/>
</dbReference>
<feature type="repeat" description="ANK" evidence="3">
    <location>
        <begin position="218"/>
        <end position="250"/>
    </location>
</feature>
<evidence type="ECO:0000256" key="2">
    <source>
        <dbReference type="ARBA" id="ARBA00023043"/>
    </source>
</evidence>
<sequence>MGLYLERGVPLYMPNKNGALGLHAAAAAGYNDVVKDNYTALTVAVQSGQAAVVETLLGFGADVHIEGGQIGETALHVAAGLPSGNIECAQMLLKSGAQPNVRRSDGMTPLHISARMGNKEMVGLLLAEGADPKLKSKIGETPLHLASKQCHLPVVLLLLEKIGKDIQEVREYVNLLTEDGQSSIHYASQILADQNHFIEEDAKIVSTIVDAGGDCEKQTINALHLAAANGHIELTRLLLKYKAFVNSKKWRSSITLRSTVWTCKVSSNACPGRLFTYHESFTFEEHGASLEAITLNNQTALHFAAKFGQLIVAQTLLAFGANPNAKDDKGQTPLHLAAENDYPDVVKLFLKMKQNNHAVLTAVDHSGFTCAHIAAMKGSLAVVRELMMIDKVQSFLRLWLYMLKQKILEATTLHMASSGGHSRIVKILLENGASPDDENANGMTPLCLAAWNGHVPILACFDKKYWRRCSKKTGLNAFHVAAYKGHSDFINEMIKHIPASVRSEPPTFNHFVVKEFATEVKDS</sequence>
<evidence type="ECO:0000256" key="1">
    <source>
        <dbReference type="ARBA" id="ARBA00022737"/>
    </source>
</evidence>
<dbReference type="Proteomes" id="UP000095281">
    <property type="component" value="Unplaced"/>
</dbReference>
<name>A0A1I8AYC2_MELHA</name>
<evidence type="ECO:0000313" key="5">
    <source>
        <dbReference type="WBParaSite" id="MhA1_Contig110.frz3.gene8"/>
    </source>
</evidence>
<dbReference type="PROSITE" id="PS50088">
    <property type="entry name" value="ANK_REPEAT"/>
    <property type="match status" value="8"/>
</dbReference>
<feature type="repeat" description="ANK" evidence="3">
    <location>
        <begin position="138"/>
        <end position="171"/>
    </location>
</feature>
<dbReference type="SUPFAM" id="SSF48403">
    <property type="entry name" value="Ankyrin repeat"/>
    <property type="match status" value="2"/>
</dbReference>
<dbReference type="SMART" id="SM00248">
    <property type="entry name" value="ANK"/>
    <property type="match status" value="12"/>
</dbReference>
<reference evidence="5" key="1">
    <citation type="submission" date="2016-11" db="UniProtKB">
        <authorList>
            <consortium name="WormBaseParasite"/>
        </authorList>
    </citation>
    <scope>IDENTIFICATION</scope>
</reference>
<dbReference type="PROSITE" id="PS50297">
    <property type="entry name" value="ANK_REP_REGION"/>
    <property type="match status" value="7"/>
</dbReference>
<dbReference type="Pfam" id="PF00023">
    <property type="entry name" value="Ank"/>
    <property type="match status" value="2"/>
</dbReference>
<keyword evidence="2 3" id="KW-0040">ANK repeat</keyword>
<feature type="repeat" description="ANK" evidence="3">
    <location>
        <begin position="329"/>
        <end position="351"/>
    </location>
</feature>
<dbReference type="Pfam" id="PF12796">
    <property type="entry name" value="Ank_2"/>
    <property type="match status" value="2"/>
</dbReference>
<keyword evidence="4" id="KW-1185">Reference proteome</keyword>
<evidence type="ECO:0000256" key="3">
    <source>
        <dbReference type="PROSITE-ProRule" id="PRU00023"/>
    </source>
</evidence>
<dbReference type="Gene3D" id="1.25.40.20">
    <property type="entry name" value="Ankyrin repeat-containing domain"/>
    <property type="match status" value="5"/>
</dbReference>
<dbReference type="PANTHER" id="PTHR24161">
    <property type="entry name" value="ANK_REP_REGION DOMAIN-CONTAINING PROTEIN-RELATED"/>
    <property type="match status" value="1"/>
</dbReference>
<dbReference type="InterPro" id="IPR002110">
    <property type="entry name" value="Ankyrin_rpt"/>
</dbReference>
<protein>
    <submittedName>
        <fullName evidence="5">ANK_REP_REGION domain-containing protein</fullName>
    </submittedName>
</protein>
<dbReference type="AlphaFoldDB" id="A0A1I8AYC2"/>
<dbReference type="WBParaSite" id="MhA1_Contig110.frz3.gene8">
    <property type="protein sequence ID" value="MhA1_Contig110.frz3.gene8"/>
    <property type="gene ID" value="MhA1_Contig110.frz3.gene8"/>
</dbReference>
<dbReference type="PANTHER" id="PTHR24161:SF119">
    <property type="entry name" value="ANKYRIN REPEAT DOMAIN 44"/>
    <property type="match status" value="1"/>
</dbReference>